<evidence type="ECO:0000313" key="5">
    <source>
        <dbReference type="EMBL" id="MCW3171237.1"/>
    </source>
</evidence>
<name>A0ABT3I5F9_9GAMM</name>
<gene>
    <name evidence="5" type="ORF">OHT75_01950</name>
</gene>
<evidence type="ECO:0000256" key="1">
    <source>
        <dbReference type="ARBA" id="ARBA00022722"/>
    </source>
</evidence>
<dbReference type="CDD" id="cd06127">
    <property type="entry name" value="DEDDh"/>
    <property type="match status" value="1"/>
</dbReference>
<protein>
    <submittedName>
        <fullName evidence="5">3'-5' exonuclease</fullName>
    </submittedName>
</protein>
<dbReference type="InterPro" id="IPR012337">
    <property type="entry name" value="RNaseH-like_sf"/>
</dbReference>
<dbReference type="SMART" id="SM00479">
    <property type="entry name" value="EXOIII"/>
    <property type="match status" value="1"/>
</dbReference>
<feature type="domain" description="Exonuclease" evidence="4">
    <location>
        <begin position="75"/>
        <end position="250"/>
    </location>
</feature>
<dbReference type="InterPro" id="IPR036397">
    <property type="entry name" value="RNaseH_sf"/>
</dbReference>
<dbReference type="InterPro" id="IPR013520">
    <property type="entry name" value="Ribonucl_H"/>
</dbReference>
<dbReference type="EMBL" id="JAPDMX010000002">
    <property type="protein sequence ID" value="MCW3171237.1"/>
    <property type="molecule type" value="Genomic_DNA"/>
</dbReference>
<accession>A0ABT3I5F9</accession>
<reference evidence="5" key="1">
    <citation type="submission" date="2022-10" db="EMBL/GenBank/DDBJ databases">
        <title>Shewanella flava sp. nov, isolated from the estuary of the Fenhe River into the Yellow River.</title>
        <authorList>
            <person name="Li Y."/>
        </authorList>
    </citation>
    <scope>NUCLEOTIDE SEQUENCE</scope>
    <source>
        <strain evidence="5">FYR11-62</strain>
    </source>
</reference>
<dbReference type="Pfam" id="PF00929">
    <property type="entry name" value="RNase_T"/>
    <property type="match status" value="1"/>
</dbReference>
<sequence>MLPQEKTEQQSADKIFAQHFDDYFGKLSDYMQKLVVKFVAREMRNFDDFIAVSQAEITRHRMAPQALHAQRLLENCHILDTETTGLHHAEVVEISIIDQSGNVVFDSLIKPVNPIPADATSIHGITDEMVKDAPSWGDVHDQICALLLAKPLVIFNAAYDVQVMQETAEKYGKSIPEQFTQDSVNHGAFCAMKSYAEFYGVWDDTRQQYKWQSLAKAAAQQNVTIEGQAHRALADCRTTLGVINAMAKEA</sequence>
<dbReference type="PANTHER" id="PTHR30231:SF4">
    <property type="entry name" value="PROTEIN NEN2"/>
    <property type="match status" value="1"/>
</dbReference>
<dbReference type="SUPFAM" id="SSF53098">
    <property type="entry name" value="Ribonuclease H-like"/>
    <property type="match status" value="1"/>
</dbReference>
<evidence type="ECO:0000259" key="4">
    <source>
        <dbReference type="SMART" id="SM00479"/>
    </source>
</evidence>
<dbReference type="PANTHER" id="PTHR30231">
    <property type="entry name" value="DNA POLYMERASE III SUBUNIT EPSILON"/>
    <property type="match status" value="1"/>
</dbReference>
<dbReference type="GO" id="GO:0004527">
    <property type="term" value="F:exonuclease activity"/>
    <property type="evidence" value="ECO:0007669"/>
    <property type="project" value="UniProtKB-KW"/>
</dbReference>
<dbReference type="Gene3D" id="3.30.420.10">
    <property type="entry name" value="Ribonuclease H-like superfamily/Ribonuclease H"/>
    <property type="match status" value="1"/>
</dbReference>
<keyword evidence="1" id="KW-0540">Nuclease</keyword>
<organism evidence="5 6">
    <name type="scientific">Shewanella subflava</name>
    <dbReference type="NCBI Taxonomy" id="2986476"/>
    <lineage>
        <taxon>Bacteria</taxon>
        <taxon>Pseudomonadati</taxon>
        <taxon>Pseudomonadota</taxon>
        <taxon>Gammaproteobacteria</taxon>
        <taxon>Alteromonadales</taxon>
        <taxon>Shewanellaceae</taxon>
        <taxon>Shewanella</taxon>
    </lineage>
</organism>
<proteinExistence type="predicted"/>
<dbReference type="RefSeq" id="WP_264724703.1">
    <property type="nucleotide sequence ID" value="NZ_JAPDMX010000002.1"/>
</dbReference>
<evidence type="ECO:0000256" key="2">
    <source>
        <dbReference type="ARBA" id="ARBA00022801"/>
    </source>
</evidence>
<keyword evidence="3 5" id="KW-0269">Exonuclease</keyword>
<keyword evidence="2" id="KW-0378">Hydrolase</keyword>
<evidence type="ECO:0000256" key="3">
    <source>
        <dbReference type="ARBA" id="ARBA00022839"/>
    </source>
</evidence>
<keyword evidence="6" id="KW-1185">Reference proteome</keyword>
<dbReference type="Proteomes" id="UP001163714">
    <property type="component" value="Unassembled WGS sequence"/>
</dbReference>
<comment type="caution">
    <text evidence="5">The sequence shown here is derived from an EMBL/GenBank/DDBJ whole genome shotgun (WGS) entry which is preliminary data.</text>
</comment>
<evidence type="ECO:0000313" key="6">
    <source>
        <dbReference type="Proteomes" id="UP001163714"/>
    </source>
</evidence>